<keyword evidence="3" id="KW-1185">Reference proteome</keyword>
<reference evidence="3" key="1">
    <citation type="submission" date="2023-07" db="EMBL/GenBank/DDBJ databases">
        <title>30 novel species of actinomycetes from the DSMZ collection.</title>
        <authorList>
            <person name="Nouioui I."/>
        </authorList>
    </citation>
    <scope>NUCLEOTIDE SEQUENCE [LARGE SCALE GENOMIC DNA]</scope>
    <source>
        <strain evidence="3">DSM 44743</strain>
    </source>
</reference>
<comment type="caution">
    <text evidence="2">The sequence shown here is derived from an EMBL/GenBank/DDBJ whole genome shotgun (WGS) entry which is preliminary data.</text>
</comment>
<accession>A0ABU2MAW0</accession>
<dbReference type="EMBL" id="JAVREP010000007">
    <property type="protein sequence ID" value="MDT0329285.1"/>
    <property type="molecule type" value="Genomic_DNA"/>
</dbReference>
<dbReference type="RefSeq" id="WP_311511941.1">
    <property type="nucleotide sequence ID" value="NZ_JAVREP010000007.1"/>
</dbReference>
<evidence type="ECO:0000313" key="2">
    <source>
        <dbReference type="EMBL" id="MDT0329285.1"/>
    </source>
</evidence>
<organism evidence="2 3">
    <name type="scientific">Nocardiopsis lambiniae</name>
    <dbReference type="NCBI Taxonomy" id="3075539"/>
    <lineage>
        <taxon>Bacteria</taxon>
        <taxon>Bacillati</taxon>
        <taxon>Actinomycetota</taxon>
        <taxon>Actinomycetes</taxon>
        <taxon>Streptosporangiales</taxon>
        <taxon>Nocardiopsidaceae</taxon>
        <taxon>Nocardiopsis</taxon>
    </lineage>
</organism>
<evidence type="ECO:0000256" key="1">
    <source>
        <dbReference type="SAM" id="MobiDB-lite"/>
    </source>
</evidence>
<protein>
    <submittedName>
        <fullName evidence="2">Uncharacterized protein</fullName>
    </submittedName>
</protein>
<proteinExistence type="predicted"/>
<name>A0ABU2MAW0_9ACTN</name>
<sequence>MEDDPDLIAGALVRPYPDLVPRPRPAEREDSLASGEDEFAESADRIRTYLALRT</sequence>
<gene>
    <name evidence="2" type="ORF">RM479_12765</name>
</gene>
<dbReference type="Proteomes" id="UP001183390">
    <property type="component" value="Unassembled WGS sequence"/>
</dbReference>
<feature type="region of interest" description="Disordered" evidence="1">
    <location>
        <begin position="1"/>
        <end position="39"/>
    </location>
</feature>
<evidence type="ECO:0000313" key="3">
    <source>
        <dbReference type="Proteomes" id="UP001183390"/>
    </source>
</evidence>